<accession>A0A1R4FY82</accession>
<dbReference type="SUPFAM" id="SSF52317">
    <property type="entry name" value="Class I glutamine amidotransferase-like"/>
    <property type="match status" value="1"/>
</dbReference>
<dbReference type="GeneID" id="303173043"/>
<organism evidence="2 3">
    <name type="scientific">Agrococcus casei LMG 22410</name>
    <dbReference type="NCBI Taxonomy" id="1255656"/>
    <lineage>
        <taxon>Bacteria</taxon>
        <taxon>Bacillati</taxon>
        <taxon>Actinomycetota</taxon>
        <taxon>Actinomycetes</taxon>
        <taxon>Micrococcales</taxon>
        <taxon>Microbacteriaceae</taxon>
        <taxon>Agrococcus</taxon>
    </lineage>
</organism>
<keyword evidence="3" id="KW-1185">Reference proteome</keyword>
<dbReference type="CDD" id="cd03139">
    <property type="entry name" value="GATase1_PfpI_2"/>
    <property type="match status" value="1"/>
</dbReference>
<reference evidence="2 3" key="1">
    <citation type="submission" date="2017-02" db="EMBL/GenBank/DDBJ databases">
        <authorList>
            <person name="Peterson S.W."/>
        </authorList>
    </citation>
    <scope>NUCLEOTIDE SEQUENCE [LARGE SCALE GENOMIC DNA]</scope>
    <source>
        <strain evidence="2 3">LMG 22410</strain>
    </source>
</reference>
<evidence type="ECO:0000313" key="2">
    <source>
        <dbReference type="EMBL" id="SJM60878.1"/>
    </source>
</evidence>
<dbReference type="Gene3D" id="3.40.50.880">
    <property type="match status" value="1"/>
</dbReference>
<proteinExistence type="predicted"/>
<name>A0A1R4FY82_9MICO</name>
<gene>
    <name evidence="2" type="ORF">CZ674_07405</name>
</gene>
<dbReference type="EMBL" id="FUHU01000030">
    <property type="protein sequence ID" value="SJM60878.1"/>
    <property type="molecule type" value="Genomic_DNA"/>
</dbReference>
<evidence type="ECO:0000313" key="3">
    <source>
        <dbReference type="Proteomes" id="UP000195787"/>
    </source>
</evidence>
<evidence type="ECO:0000259" key="1">
    <source>
        <dbReference type="Pfam" id="PF01965"/>
    </source>
</evidence>
<dbReference type="PANTHER" id="PTHR43130">
    <property type="entry name" value="ARAC-FAMILY TRANSCRIPTIONAL REGULATOR"/>
    <property type="match status" value="1"/>
</dbReference>
<dbReference type="RefSeq" id="WP_234988497.1">
    <property type="nucleotide sequence ID" value="NZ_FUHU01000030.1"/>
</dbReference>
<dbReference type="PANTHER" id="PTHR43130:SF3">
    <property type="entry name" value="HTH-TYPE TRANSCRIPTIONAL REGULATOR RV1931C"/>
    <property type="match status" value="1"/>
</dbReference>
<feature type="domain" description="DJ-1/PfpI" evidence="1">
    <location>
        <begin position="10"/>
        <end position="174"/>
    </location>
</feature>
<dbReference type="InterPro" id="IPR002818">
    <property type="entry name" value="DJ-1/PfpI"/>
</dbReference>
<dbReference type="InterPro" id="IPR052158">
    <property type="entry name" value="INH-QAR"/>
</dbReference>
<dbReference type="Pfam" id="PF01965">
    <property type="entry name" value="DJ-1_PfpI"/>
    <property type="match status" value="1"/>
</dbReference>
<protein>
    <submittedName>
        <fullName evidence="2">ThiJ/PfpI family protein</fullName>
    </submittedName>
</protein>
<sequence length="202" mass="21267">MDEVGFAVDVLFFDGAEELDAVGPWEVLRFWADLGDRPVVVRSVSADGEAVACSKGLRVSVDGALGDRTPDLVVIPGGPGAEVFASDDRRIALIRSAAEGGATMAPVCTGAQVLGAAGLLHGISATTHWMARKHLQLIYPDVIVSSGRRWIDSGAVVTSAGVSAGIDMALHLVDRFDSRAVAHRVCSAMEYAWHPEELSVDS</sequence>
<dbReference type="AlphaFoldDB" id="A0A1R4FY82"/>
<dbReference type="Proteomes" id="UP000195787">
    <property type="component" value="Unassembled WGS sequence"/>
</dbReference>
<dbReference type="InterPro" id="IPR029062">
    <property type="entry name" value="Class_I_gatase-like"/>
</dbReference>